<dbReference type="CDD" id="cd02440">
    <property type="entry name" value="AdoMet_MTases"/>
    <property type="match status" value="1"/>
</dbReference>
<dbReference type="InterPro" id="IPR029063">
    <property type="entry name" value="SAM-dependent_MTases_sf"/>
</dbReference>
<dbReference type="PRINTS" id="PR00507">
    <property type="entry name" value="N12N6MTFRASE"/>
</dbReference>
<gene>
    <name evidence="7" type="ORF">ENV17_01495</name>
</gene>
<comment type="subcellular location">
    <subcellularLocation>
        <location evidence="1">Cytoplasm</location>
    </subcellularLocation>
</comment>
<protein>
    <submittedName>
        <fullName evidence="7">Methyltransferase domain-containing protein</fullName>
    </submittedName>
</protein>
<dbReference type="SUPFAM" id="SSF53335">
    <property type="entry name" value="S-adenosyl-L-methionine-dependent methyltransferases"/>
    <property type="match status" value="1"/>
</dbReference>
<dbReference type="PANTHER" id="PTHR14911">
    <property type="entry name" value="THUMP DOMAIN-CONTAINING"/>
    <property type="match status" value="1"/>
</dbReference>
<keyword evidence="2" id="KW-0963">Cytoplasm</keyword>
<dbReference type="Pfam" id="PF01170">
    <property type="entry name" value="UPF0020"/>
    <property type="match status" value="1"/>
</dbReference>
<dbReference type="Gene3D" id="3.40.50.150">
    <property type="entry name" value="Vaccinia Virus protein VP39"/>
    <property type="match status" value="1"/>
</dbReference>
<evidence type="ECO:0000256" key="4">
    <source>
        <dbReference type="ARBA" id="ARBA00022679"/>
    </source>
</evidence>
<dbReference type="AlphaFoldDB" id="A0A7C4FB88"/>
<keyword evidence="4 7" id="KW-0808">Transferase</keyword>
<keyword evidence="5" id="KW-0819">tRNA processing</keyword>
<evidence type="ECO:0000256" key="1">
    <source>
        <dbReference type="ARBA" id="ARBA00004496"/>
    </source>
</evidence>
<dbReference type="GO" id="GO:0030488">
    <property type="term" value="P:tRNA methylation"/>
    <property type="evidence" value="ECO:0007669"/>
    <property type="project" value="TreeGrafter"/>
</dbReference>
<dbReference type="InterPro" id="IPR000241">
    <property type="entry name" value="RlmKL-like_Mtase"/>
</dbReference>
<accession>A0A7C4FB88</accession>
<keyword evidence="3 7" id="KW-0489">Methyltransferase</keyword>
<sequence>MVFCSDDDCRNSCCREVYGDRLLKYAGAIGKIMPVLYLEVSRCLDICGLSEAVTLAEKYCSCKVLGINEWLIKIFCESEETAMLCALRANCIRKVIREVAVLPWSNSGNSLPEEISVEVANIAGSLKKDDNILKLCIEFYDPRGKLCMNLREDIIRVILTMLRKRGIYAVFSRSLPEFTVWIGALDSVVLGVKLRSVRGDRFGPRAPGRRVYERPFALKVELARLLVNLSSPSSEGPLIDPFCGTGSILIEAALEGIFAVGVDLNYDNVRGARRNALQLGVYHSLDIVLSDSELMPFRDRAFTAAAFDPPYGRAASSMKRDPALVLARVLDELKRVLKEGGKAAFLAPKGEEYSFLESLANKVCSIYVHSSLTRDVWLVDERR</sequence>
<reference evidence="7" key="1">
    <citation type="journal article" date="2020" name="mSystems">
        <title>Genome- and Community-Level Interaction Insights into Carbon Utilization and Element Cycling Functions of Hydrothermarchaeota in Hydrothermal Sediment.</title>
        <authorList>
            <person name="Zhou Z."/>
            <person name="Liu Y."/>
            <person name="Xu W."/>
            <person name="Pan J."/>
            <person name="Luo Z.H."/>
            <person name="Li M."/>
        </authorList>
    </citation>
    <scope>NUCLEOTIDE SEQUENCE [LARGE SCALE GENOMIC DNA]</scope>
    <source>
        <strain evidence="7">SpSt-735</strain>
    </source>
</reference>
<evidence type="ECO:0000256" key="3">
    <source>
        <dbReference type="ARBA" id="ARBA00022603"/>
    </source>
</evidence>
<dbReference type="GO" id="GO:0005737">
    <property type="term" value="C:cytoplasm"/>
    <property type="evidence" value="ECO:0007669"/>
    <property type="project" value="UniProtKB-SubCell"/>
</dbReference>
<comment type="caution">
    <text evidence="7">The sequence shown here is derived from an EMBL/GenBank/DDBJ whole genome shotgun (WGS) entry which is preliminary data.</text>
</comment>
<evidence type="ECO:0000259" key="6">
    <source>
        <dbReference type="Pfam" id="PF01170"/>
    </source>
</evidence>
<dbReference type="PROSITE" id="PS01261">
    <property type="entry name" value="UPF0020"/>
    <property type="match status" value="1"/>
</dbReference>
<dbReference type="GO" id="GO:0016423">
    <property type="term" value="F:tRNA (guanine) methyltransferase activity"/>
    <property type="evidence" value="ECO:0007669"/>
    <property type="project" value="TreeGrafter"/>
</dbReference>
<evidence type="ECO:0000256" key="5">
    <source>
        <dbReference type="ARBA" id="ARBA00022694"/>
    </source>
</evidence>
<name>A0A7C4FB88_THEPE</name>
<dbReference type="EMBL" id="DTFI01000045">
    <property type="protein sequence ID" value="HGI43047.1"/>
    <property type="molecule type" value="Genomic_DNA"/>
</dbReference>
<dbReference type="InterPro" id="IPR053943">
    <property type="entry name" value="RlmKL-like_Mtase_CS"/>
</dbReference>
<evidence type="ECO:0000256" key="2">
    <source>
        <dbReference type="ARBA" id="ARBA00022490"/>
    </source>
</evidence>
<evidence type="ECO:0000313" key="7">
    <source>
        <dbReference type="EMBL" id="HGI43047.1"/>
    </source>
</evidence>
<feature type="domain" description="Ribosomal RNA large subunit methyltransferase K/L-like methyltransferase" evidence="6">
    <location>
        <begin position="207"/>
        <end position="351"/>
    </location>
</feature>
<organism evidence="7">
    <name type="scientific">Thermofilum pendens</name>
    <dbReference type="NCBI Taxonomy" id="2269"/>
    <lineage>
        <taxon>Archaea</taxon>
        <taxon>Thermoproteota</taxon>
        <taxon>Thermoprotei</taxon>
        <taxon>Thermofilales</taxon>
        <taxon>Thermofilaceae</taxon>
        <taxon>Thermofilum</taxon>
    </lineage>
</organism>
<proteinExistence type="predicted"/>
<dbReference type="PANTHER" id="PTHR14911:SF21">
    <property type="entry name" value="N2-METHYLGUANOSINE TRNA METHYLTRANSFERASE"/>
    <property type="match status" value="1"/>
</dbReference>